<organism evidence="2">
    <name type="scientific">Octopus bimaculoides</name>
    <name type="common">California two-spotted octopus</name>
    <dbReference type="NCBI Taxonomy" id="37653"/>
    <lineage>
        <taxon>Eukaryota</taxon>
        <taxon>Metazoa</taxon>
        <taxon>Spiralia</taxon>
        <taxon>Lophotrochozoa</taxon>
        <taxon>Mollusca</taxon>
        <taxon>Cephalopoda</taxon>
        <taxon>Coleoidea</taxon>
        <taxon>Octopodiformes</taxon>
        <taxon>Octopoda</taxon>
        <taxon>Incirrata</taxon>
        <taxon>Octopodidae</taxon>
        <taxon>Octopus</taxon>
    </lineage>
</organism>
<reference evidence="2" key="1">
    <citation type="submission" date="2015-07" db="EMBL/GenBank/DDBJ databases">
        <title>MeaNS - Measles Nucleotide Surveillance Program.</title>
        <authorList>
            <person name="Tran T."/>
            <person name="Druce J."/>
        </authorList>
    </citation>
    <scope>NUCLEOTIDE SEQUENCE</scope>
    <source>
        <strain evidence="2">UCB-OBI-ISO-001</strain>
        <tissue evidence="2">Gonad</tissue>
    </source>
</reference>
<keyword evidence="1" id="KW-0812">Transmembrane</keyword>
<keyword evidence="1" id="KW-1133">Transmembrane helix</keyword>
<protein>
    <submittedName>
        <fullName evidence="2">Uncharacterized protein</fullName>
    </submittedName>
</protein>
<feature type="transmembrane region" description="Helical" evidence="1">
    <location>
        <begin position="48"/>
        <end position="69"/>
    </location>
</feature>
<sequence>MKLFHLIFGCDFSIMAKIVMSHCMAIIDFTENYFLTKKKSCKHMKTNLVLFIYNYFMTGDICISTSDVFRKVS</sequence>
<evidence type="ECO:0000313" key="2">
    <source>
        <dbReference type="EMBL" id="KOF86422.1"/>
    </source>
</evidence>
<keyword evidence="1" id="KW-0472">Membrane</keyword>
<name>A0A0L8HB65_OCTBM</name>
<feature type="transmembrane region" description="Helical" evidence="1">
    <location>
        <begin position="6"/>
        <end position="27"/>
    </location>
</feature>
<dbReference type="AlphaFoldDB" id="A0A0L8HB65"/>
<dbReference type="EMBL" id="KQ418649">
    <property type="protein sequence ID" value="KOF86422.1"/>
    <property type="molecule type" value="Genomic_DNA"/>
</dbReference>
<accession>A0A0L8HB65</accession>
<gene>
    <name evidence="2" type="ORF">OCBIM_22018646mg</name>
</gene>
<proteinExistence type="predicted"/>
<evidence type="ECO:0000256" key="1">
    <source>
        <dbReference type="SAM" id="Phobius"/>
    </source>
</evidence>